<dbReference type="PANTHER" id="PTHR38797">
    <property type="entry name" value="NUCLEAR PORE COMPLEX PROTEIN NUP85-RELATED"/>
    <property type="match status" value="1"/>
</dbReference>
<evidence type="ECO:0000313" key="2">
    <source>
        <dbReference type="Proteomes" id="UP000824596"/>
    </source>
</evidence>
<dbReference type="AlphaFoldDB" id="A0A9P8MXF4"/>
<comment type="caution">
    <text evidence="1">The sequence shown here is derived from an EMBL/GenBank/DDBJ whole genome shotgun (WGS) entry which is preliminary data.</text>
</comment>
<dbReference type="InterPro" id="IPR022085">
    <property type="entry name" value="OpdG"/>
</dbReference>
<name>A0A9P8MXF4_9HYPO</name>
<dbReference type="EMBL" id="JAIZPD010000006">
    <property type="protein sequence ID" value="KAH0962174.1"/>
    <property type="molecule type" value="Genomic_DNA"/>
</dbReference>
<sequence>MADCATGCCDIRLLSRDEKRKEFEHDPANAQDTCQGLRDDLFSIGFNYFAFDADTASIEEKLHDAWDEVIHAAKIIPFADAEIDRLVTLILELRELGQLARKHDDATSNEAAIMPNGQRLWIDLPYLADELYESWTNESMAFAAPQRQSLAVLTSKLYAAGACAADLAHCALWLFKEALETERPQTASFSEEGTSNKSKPPIADMLLACLQWFKYGKIKLAKLSVENYHPASGHDDQDSTSPGPLATEAGITNQGFSLARWLFWRRRLGELYRHGCDQVAKPAKSCFEEMVNAGSSIGIDIPGEKRFLEKSFEVLDRELLSRNSQGSVGIEEIEIDPTWADEE</sequence>
<dbReference type="InterPro" id="IPR053204">
    <property type="entry name" value="Oxopyrrolidines_Biosynth-assoc"/>
</dbReference>
<dbReference type="Pfam" id="PF12311">
    <property type="entry name" value="DUF3632"/>
    <property type="match status" value="1"/>
</dbReference>
<protein>
    <submittedName>
        <fullName evidence="1">Uncharacterized protein</fullName>
    </submittedName>
</protein>
<proteinExistence type="predicted"/>
<dbReference type="GeneID" id="68355405"/>
<keyword evidence="2" id="KW-1185">Reference proteome</keyword>
<reference evidence="1" key="1">
    <citation type="submission" date="2021-09" db="EMBL/GenBank/DDBJ databases">
        <title>A high-quality genome of the endoparasitic fungus Hirsutella rhossiliensis with a comparison of Hirsutella genomes reveals transposable elements contributing to genome size variation.</title>
        <authorList>
            <person name="Lin R."/>
            <person name="Jiao Y."/>
            <person name="Sun X."/>
            <person name="Ling J."/>
            <person name="Xie B."/>
            <person name="Cheng X."/>
        </authorList>
    </citation>
    <scope>NUCLEOTIDE SEQUENCE</scope>
    <source>
        <strain evidence="1">HR02</strain>
    </source>
</reference>
<evidence type="ECO:0000313" key="1">
    <source>
        <dbReference type="EMBL" id="KAH0962174.1"/>
    </source>
</evidence>
<dbReference type="PANTHER" id="PTHR38797:SF4">
    <property type="entry name" value="NUCLEAR PORE COMPLEX PROTEIN NUP85"/>
    <property type="match status" value="1"/>
</dbReference>
<gene>
    <name evidence="1" type="ORF">HRG_06276</name>
</gene>
<organism evidence="1 2">
    <name type="scientific">Hirsutella rhossiliensis</name>
    <dbReference type="NCBI Taxonomy" id="111463"/>
    <lineage>
        <taxon>Eukaryota</taxon>
        <taxon>Fungi</taxon>
        <taxon>Dikarya</taxon>
        <taxon>Ascomycota</taxon>
        <taxon>Pezizomycotina</taxon>
        <taxon>Sordariomycetes</taxon>
        <taxon>Hypocreomycetidae</taxon>
        <taxon>Hypocreales</taxon>
        <taxon>Ophiocordycipitaceae</taxon>
        <taxon>Hirsutella</taxon>
    </lineage>
</organism>
<dbReference type="Proteomes" id="UP000824596">
    <property type="component" value="Unassembled WGS sequence"/>
</dbReference>
<accession>A0A9P8MXF4</accession>
<dbReference type="RefSeq" id="XP_044719687.1">
    <property type="nucleotide sequence ID" value="XM_044864747.1"/>
</dbReference>
<dbReference type="OrthoDB" id="5403091at2759"/>